<dbReference type="PROSITE" id="PS51384">
    <property type="entry name" value="FAD_FR"/>
    <property type="match status" value="1"/>
</dbReference>
<keyword evidence="5" id="KW-0813">Transport</keyword>
<accession>A0AAF0E1Y3</accession>
<evidence type="ECO:0000256" key="1">
    <source>
        <dbReference type="ARBA" id="ARBA00001917"/>
    </source>
</evidence>
<dbReference type="InterPro" id="IPR003097">
    <property type="entry name" value="CysJ-like_FAD-binding"/>
</dbReference>
<sequence>MTTSRSSALQNTALFAGGALAGAGLYSLARSLIAPKKDAASGAAPVEAAPAVAAEPAAGEPALDAQAAPGPDFIPPQDTDDLYNECGVMGIPYEARSQLPPVDELATHMDLEHAQPSLPAQTAAHATFDEPILINTLLAVELLAYAHSDVVFSYESAASGGFGAYCEAQERAATENGAERTGAKVFSMQARAGAGAAVAGFLLGEGTASAPVTATRAPATVLVNAQGFQAMGPALAGIDAESRRRLVVHVSSASQTTSDDLAVTNDYAATLATAALLGDAGFEVVLSSTRAEAVECAHYAYTREARQPLVHIFDGAFSGSEVGRTVVPGTRAPAAKAPAPFAYTGPSAPESVLVLPNGSLALAARALLVSLPAALRGKIGVVSVRTLYPWRAAELRSVFPQSVKCVRVVEEAYTPMGGALYAQLLESSLSGELGAARVQSVVLAPGEELSAVAWHQLLAAAAESTAPLSLPKVFAKKEDAKLLDLLSLSSAQLVTFVGSDKGVSTAAAPLLADWLFRGNASLSVRLLTRYDNYHASGAVRADLVLSERTSEIPMPVLTRNGASHVVVVSDPGAILKGYAALDAVRDNGTVLFNATNWTPEDVDAALFAADKQLLAKRNVSVFVVDAAHVAEQLVSRTGADGKGKAGAASPSAAELAPSVLAAAVVNAAAASPKNALASRLPQLVPVATRASGALAAEAHEHTASVDTSAYANASDENAERAEQRVSRLAYNSFTPAASAEPESSRAVVRASWAFAAWQLLFREAYALENHALRPDLPEKTYDVTVSVNKRLTPLEYDRNLFHMELDTRGTGLKYEVGEALGVHGWNDDEEVASFIRWSGYNPEEIVSTPSVTHPGEFESRTVYQTLQQNLDIFGKPPKSFFEALGKAVASKDEERWLRFISSGEGASTFKKLSEDETVTYVDVLHMFPTARVSIDWLVQNVELIKPRHYSIASAQVAVGDSVHLLIVTVDWMTPRGSMRYGQCTRYLSRLAPGTKVTVSIKPSVMKLPPLETQPIIMAGLGTGAAPFRAFLQARAHQRAQGKEVGPMYYYFGSRHQSAEYLYGEELEAYLSDGLLTHLGLAFSRDQAKKVYIQHKIKEDGRQLTAFLAPELGEETSKSEQIAAALDEEGKKGVFTLCGPVWPVPDIQEALVGAFMERGWTKEQAEARIESLKDEERYVLEVY</sequence>
<dbReference type="Gene3D" id="2.40.30.10">
    <property type="entry name" value="Translation factors"/>
    <property type="match status" value="1"/>
</dbReference>
<comment type="cofactor">
    <cofactor evidence="1">
        <name>FMN</name>
        <dbReference type="ChEBI" id="CHEBI:58210"/>
    </cofactor>
</comment>
<dbReference type="SUPFAM" id="SSF52922">
    <property type="entry name" value="TK C-terminal domain-like"/>
    <property type="match status" value="1"/>
</dbReference>
<dbReference type="AlphaFoldDB" id="A0AAF0E1Y3"/>
<dbReference type="Gene3D" id="3.40.920.10">
    <property type="entry name" value="Pyruvate-ferredoxin oxidoreductase, PFOR, domain III"/>
    <property type="match status" value="1"/>
</dbReference>
<evidence type="ECO:0000313" key="16">
    <source>
        <dbReference type="EMBL" id="WFD03720.1"/>
    </source>
</evidence>
<evidence type="ECO:0000256" key="13">
    <source>
        <dbReference type="ARBA" id="ARBA00059320"/>
    </source>
</evidence>
<dbReference type="CDD" id="cd06207">
    <property type="entry name" value="CyPoR_like"/>
    <property type="match status" value="1"/>
</dbReference>
<feature type="domain" description="FAD-binding FR-type" evidence="15">
    <location>
        <begin position="778"/>
        <end position="1009"/>
    </location>
</feature>
<dbReference type="PANTHER" id="PTHR19384:SF109">
    <property type="entry name" value="SULFITE REDUCTASE [NADPH] FLAVOPROTEIN COMPONENT"/>
    <property type="match status" value="1"/>
</dbReference>
<evidence type="ECO:0000256" key="10">
    <source>
        <dbReference type="ARBA" id="ARBA00022982"/>
    </source>
</evidence>
<evidence type="ECO:0000256" key="2">
    <source>
        <dbReference type="ARBA" id="ARBA00001974"/>
    </source>
</evidence>
<evidence type="ECO:0000256" key="4">
    <source>
        <dbReference type="ARBA" id="ARBA00012604"/>
    </source>
</evidence>
<evidence type="ECO:0000256" key="14">
    <source>
        <dbReference type="SAM" id="MobiDB-lite"/>
    </source>
</evidence>
<dbReference type="Proteomes" id="UP001214603">
    <property type="component" value="Chromosome 5"/>
</dbReference>
<dbReference type="GO" id="GO:0010181">
    <property type="term" value="F:FMN binding"/>
    <property type="evidence" value="ECO:0007669"/>
    <property type="project" value="TreeGrafter"/>
</dbReference>
<dbReference type="SUPFAM" id="SSF63380">
    <property type="entry name" value="Riboflavin synthase domain-like"/>
    <property type="match status" value="1"/>
</dbReference>
<dbReference type="Pfam" id="PF00667">
    <property type="entry name" value="FAD_binding_1"/>
    <property type="match status" value="1"/>
</dbReference>
<protein>
    <recommendedName>
        <fullName evidence="4">assimilatory sulfite reductase (NADPH)</fullName>
        <ecNumber evidence="4">1.8.1.2</ecNumber>
    </recommendedName>
</protein>
<dbReference type="GO" id="GO:0050660">
    <property type="term" value="F:flavin adenine dinucleotide binding"/>
    <property type="evidence" value="ECO:0007669"/>
    <property type="project" value="TreeGrafter"/>
</dbReference>
<dbReference type="InterPro" id="IPR002869">
    <property type="entry name" value="Pyrv_flavodox_OxRed_cen"/>
</dbReference>
<proteinExistence type="predicted"/>
<evidence type="ECO:0000256" key="8">
    <source>
        <dbReference type="ARBA" id="ARBA00022827"/>
    </source>
</evidence>
<keyword evidence="10" id="KW-0249">Electron transport</keyword>
<reference evidence="16" key="1">
    <citation type="submission" date="2023-03" db="EMBL/GenBank/DDBJ databases">
        <title>Mating type loci evolution in Malassezia.</title>
        <authorList>
            <person name="Coelho M.A."/>
        </authorList>
    </citation>
    <scope>NUCLEOTIDE SEQUENCE</scope>
    <source>
        <strain evidence="16">CBS 7876</strain>
    </source>
</reference>
<evidence type="ECO:0000259" key="15">
    <source>
        <dbReference type="PROSITE" id="PS51384"/>
    </source>
</evidence>
<evidence type="ECO:0000256" key="11">
    <source>
        <dbReference type="ARBA" id="ARBA00023002"/>
    </source>
</evidence>
<evidence type="ECO:0000313" key="17">
    <source>
        <dbReference type="Proteomes" id="UP001214603"/>
    </source>
</evidence>
<evidence type="ECO:0000256" key="12">
    <source>
        <dbReference type="ARBA" id="ARBA00052219"/>
    </source>
</evidence>
<organism evidence="16 17">
    <name type="scientific">Malassezia obtusa</name>
    <dbReference type="NCBI Taxonomy" id="76774"/>
    <lineage>
        <taxon>Eukaryota</taxon>
        <taxon>Fungi</taxon>
        <taxon>Dikarya</taxon>
        <taxon>Basidiomycota</taxon>
        <taxon>Ustilaginomycotina</taxon>
        <taxon>Malasseziomycetes</taxon>
        <taxon>Malasseziales</taxon>
        <taxon>Malasseziaceae</taxon>
        <taxon>Malassezia</taxon>
    </lineage>
</organism>
<name>A0AAF0E1Y3_9BASI</name>
<dbReference type="Gene3D" id="3.40.50.80">
    <property type="entry name" value="Nucleotide-binding domain of ferredoxin-NADP reductase (FNR) module"/>
    <property type="match status" value="1"/>
</dbReference>
<dbReference type="GO" id="GO:0005829">
    <property type="term" value="C:cytosol"/>
    <property type="evidence" value="ECO:0007669"/>
    <property type="project" value="TreeGrafter"/>
</dbReference>
<keyword evidence="6" id="KW-0285">Flavoprotein</keyword>
<dbReference type="InterPro" id="IPR017927">
    <property type="entry name" value="FAD-bd_FR_type"/>
</dbReference>
<dbReference type="InterPro" id="IPR017938">
    <property type="entry name" value="Riboflavin_synthase-like_b-brl"/>
</dbReference>
<keyword evidence="9" id="KW-0521">NADP</keyword>
<keyword evidence="11 16" id="KW-0560">Oxidoreductase</keyword>
<evidence type="ECO:0000256" key="3">
    <source>
        <dbReference type="ARBA" id="ARBA00004774"/>
    </source>
</evidence>
<dbReference type="PRINTS" id="PR00371">
    <property type="entry name" value="FPNCR"/>
</dbReference>
<dbReference type="SUPFAM" id="SSF52343">
    <property type="entry name" value="Ferredoxin reductase-like, C-terminal NADP-linked domain"/>
    <property type="match status" value="1"/>
</dbReference>
<dbReference type="InterPro" id="IPR023173">
    <property type="entry name" value="NADPH_Cyt_P450_Rdtase_alpha"/>
</dbReference>
<comment type="function">
    <text evidence="13">This enzyme catalyzes the 6-electron reduction of sulfite to sulfide. This is one of several activities required for the biosynthesis of L-cysteine from sulfate.</text>
</comment>
<dbReference type="InterPro" id="IPR001709">
    <property type="entry name" value="Flavoprot_Pyr_Nucl_cyt_Rdtase"/>
</dbReference>
<keyword evidence="17" id="KW-1185">Reference proteome</keyword>
<comment type="cofactor">
    <cofactor evidence="2">
        <name>FAD</name>
        <dbReference type="ChEBI" id="CHEBI:57692"/>
    </cofactor>
</comment>
<dbReference type="Gene3D" id="1.20.990.10">
    <property type="entry name" value="NADPH-cytochrome p450 Reductase, Chain A, domain 3"/>
    <property type="match status" value="1"/>
</dbReference>
<dbReference type="Gene3D" id="3.40.50.970">
    <property type="match status" value="1"/>
</dbReference>
<evidence type="ECO:0000256" key="7">
    <source>
        <dbReference type="ARBA" id="ARBA00022643"/>
    </source>
</evidence>
<comment type="catalytic activity">
    <reaction evidence="12">
        <text>hydrogen sulfide + 3 NADP(+) + 3 H2O = sulfite + 3 NADPH + 4 H(+)</text>
        <dbReference type="Rhea" id="RHEA:13801"/>
        <dbReference type="ChEBI" id="CHEBI:15377"/>
        <dbReference type="ChEBI" id="CHEBI:15378"/>
        <dbReference type="ChEBI" id="CHEBI:17359"/>
        <dbReference type="ChEBI" id="CHEBI:29919"/>
        <dbReference type="ChEBI" id="CHEBI:57783"/>
        <dbReference type="ChEBI" id="CHEBI:58349"/>
        <dbReference type="EC" id="1.8.1.2"/>
    </reaction>
</comment>
<dbReference type="FunFam" id="1.20.990.10:FF:000010">
    <property type="entry name" value="Sulfite reductase [NADPH] flavoprotein component"/>
    <property type="match status" value="1"/>
</dbReference>
<dbReference type="InterPro" id="IPR001433">
    <property type="entry name" value="OxRdtase_FAD/NAD-bd"/>
</dbReference>
<dbReference type="SUPFAM" id="SSF53323">
    <property type="entry name" value="Pyruvate-ferredoxin oxidoreductase, PFOR, domain III"/>
    <property type="match status" value="1"/>
</dbReference>
<dbReference type="EMBL" id="CP119938">
    <property type="protein sequence ID" value="WFD03720.1"/>
    <property type="molecule type" value="Genomic_DNA"/>
</dbReference>
<evidence type="ECO:0000256" key="9">
    <source>
        <dbReference type="ARBA" id="ARBA00022857"/>
    </source>
</evidence>
<dbReference type="Pfam" id="PF00175">
    <property type="entry name" value="NAD_binding_1"/>
    <property type="match status" value="1"/>
</dbReference>
<dbReference type="GO" id="GO:0004783">
    <property type="term" value="F:sulfite reductase (NADPH) activity"/>
    <property type="evidence" value="ECO:0007669"/>
    <property type="project" value="UniProtKB-EC"/>
</dbReference>
<comment type="pathway">
    <text evidence="3">Sulfur metabolism; hydrogen sulfide biosynthesis; hydrogen sulfide from sulfite (NADPH route): step 1/1.</text>
</comment>
<gene>
    <name evidence="16" type="primary">MET10</name>
    <name evidence="16" type="ORF">MOBT1_002414</name>
</gene>
<dbReference type="InterPro" id="IPR009014">
    <property type="entry name" value="Transketo_C/PFOR_II"/>
</dbReference>
<evidence type="ECO:0000256" key="6">
    <source>
        <dbReference type="ARBA" id="ARBA00022630"/>
    </source>
</evidence>
<keyword evidence="8" id="KW-0274">FAD</keyword>
<feature type="region of interest" description="Disordered" evidence="14">
    <location>
        <begin position="55"/>
        <end position="77"/>
    </location>
</feature>
<keyword evidence="7" id="KW-0288">FMN</keyword>
<dbReference type="PANTHER" id="PTHR19384">
    <property type="entry name" value="NITRIC OXIDE SYNTHASE-RELATED"/>
    <property type="match status" value="1"/>
</dbReference>
<evidence type="ECO:0000256" key="5">
    <source>
        <dbReference type="ARBA" id="ARBA00022448"/>
    </source>
</evidence>
<dbReference type="EC" id="1.8.1.2" evidence="4"/>
<dbReference type="InterPro" id="IPR039261">
    <property type="entry name" value="FNR_nucleotide-bd"/>
</dbReference>